<feature type="domain" description="FAD-binding PCMH-type" evidence="8">
    <location>
        <begin position="32"/>
        <end position="260"/>
    </location>
</feature>
<evidence type="ECO:0000256" key="2">
    <source>
        <dbReference type="ARBA" id="ARBA00022630"/>
    </source>
</evidence>
<evidence type="ECO:0000256" key="1">
    <source>
        <dbReference type="ARBA" id="ARBA00001974"/>
    </source>
</evidence>
<dbReference type="GO" id="GO:1903457">
    <property type="term" value="P:lactate catabolic process"/>
    <property type="evidence" value="ECO:0007669"/>
    <property type="project" value="TreeGrafter"/>
</dbReference>
<dbReference type="Proteomes" id="UP000199515">
    <property type="component" value="Unassembled WGS sequence"/>
</dbReference>
<dbReference type="Gene3D" id="3.30.70.2740">
    <property type="match status" value="1"/>
</dbReference>
<dbReference type="InterPro" id="IPR017900">
    <property type="entry name" value="4Fe4S_Fe_S_CS"/>
</dbReference>
<dbReference type="PROSITE" id="PS00198">
    <property type="entry name" value="4FE4S_FER_1"/>
    <property type="match status" value="1"/>
</dbReference>
<protein>
    <submittedName>
        <fullName evidence="9">FAD/FMN-containing dehydrogenase</fullName>
    </submittedName>
</protein>
<evidence type="ECO:0000313" key="9">
    <source>
        <dbReference type="EMBL" id="SDY83706.1"/>
    </source>
</evidence>
<gene>
    <name evidence="9" type="ORF">SAMN05421504_107127</name>
</gene>
<sequence>METEGRIVLTGPVEITRDAATLALYTTDASNYRHVPLGVVRPRDAEELIEALAHCRDQGLPVIARGGGTSVAGNSCGPGVIVDTSRYFAGVRALDPGRRLARVAPGTVLDDLQALAAPHGLRFGPDPSTHSRCTIGGMIGNNACGSHSVAWGRTVDVVRELDVLLYDGTRMTVGATAPSEVDRRSALPGSEGRIYRGLKALVDENLALLRTELSTWPRRVSGYGLEHLLPENGFDVAKALVGSEGTCVTVLEATVSLAELPKHKALAVLGFPSDIAAADAVMDILPWSPLTVEGVDAELVALLPGHRRVGLPDGGAWLFVEMAGDEPGEAERRAADLARKLAGRLTGQVVLTDPAAQKRLWRIREEGAGLATRLADGSEAWPGWEDAAVPPENLGAYLRDFKALMAEHGRQSVVYGHYGEGCLHMRLDFDLLSEPGIARFRTFLEQSADLVAAHGGSLSGEHGDGQARSELLPRMYSPEVIGLFERFKTLFDPDGRMNPGILVNARPVDADLRVRSAAMPTFLGFPEDHGRFDEAMRRCVGVGKCRNTGSSGVMCPSYRVTREEKDSTRGRAHLLAEMINGELITDGWRSEEVRDALDLCLSCKGCLSDCPVDVDMATYKAEFQYQHYRGRIRPASHYSMGWLPMWLRLAGRMPRVANAVTKVLSKPLKRLGGIAAERDLPTFAEPFTRRRRDLKRWATGERRVVLWPDSFNNHFTPDVLDAAAEVLTAAGYEVVIPDRPVCCGLTWVSTGQLGMARRVLRNTLDVLKPYLDAGYEVAGLEPSCTALFRGDLKALLPDDPTAELLTARTKTFAELLTGTEFADLDIDTLTQVHCHQHAVLGFAADEKVMAAAGIRNTTMDSGCCGLAGNFGFEDGHYDVSVACAEDRMLPAVRAASPGTVVVSDGFSCRTQLEQLEGRRAVHLAELLRQALRTVER</sequence>
<dbReference type="SUPFAM" id="SSF55103">
    <property type="entry name" value="FAD-linked oxidases, C-terminal domain"/>
    <property type="match status" value="1"/>
</dbReference>
<keyword evidence="3" id="KW-0479">Metal-binding</keyword>
<dbReference type="SUPFAM" id="SSF56176">
    <property type="entry name" value="FAD-binding/transporter-associated domain-like"/>
    <property type="match status" value="1"/>
</dbReference>
<dbReference type="InterPro" id="IPR016164">
    <property type="entry name" value="FAD-linked_Oxase-like_C"/>
</dbReference>
<dbReference type="InterPro" id="IPR017896">
    <property type="entry name" value="4Fe4S_Fe-S-bd"/>
</dbReference>
<dbReference type="GO" id="GO:0071949">
    <property type="term" value="F:FAD binding"/>
    <property type="evidence" value="ECO:0007669"/>
    <property type="project" value="InterPro"/>
</dbReference>
<keyword evidence="10" id="KW-1185">Reference proteome</keyword>
<comment type="cofactor">
    <cofactor evidence="1">
        <name>FAD</name>
        <dbReference type="ChEBI" id="CHEBI:57692"/>
    </cofactor>
</comment>
<dbReference type="Gene3D" id="1.10.45.10">
    <property type="entry name" value="Vanillyl-alcohol Oxidase, Chain A, domain 4"/>
    <property type="match status" value="1"/>
</dbReference>
<dbReference type="InterPro" id="IPR006094">
    <property type="entry name" value="Oxid_FAD_bind_N"/>
</dbReference>
<dbReference type="InterPro" id="IPR004017">
    <property type="entry name" value="Cys_rich_dom"/>
</dbReference>
<dbReference type="PANTHER" id="PTHR11748">
    <property type="entry name" value="D-LACTATE DEHYDROGENASE"/>
    <property type="match status" value="1"/>
</dbReference>
<name>A0A1H3N4D7_9PSEU</name>
<reference evidence="9 10" key="1">
    <citation type="submission" date="2016-10" db="EMBL/GenBank/DDBJ databases">
        <authorList>
            <person name="de Groot N.N."/>
        </authorList>
    </citation>
    <scope>NUCLEOTIDE SEQUENCE [LARGE SCALE GENOMIC DNA]</scope>
    <source>
        <strain evidence="9 10">CPCC 202699</strain>
    </source>
</reference>
<dbReference type="Pfam" id="PF13183">
    <property type="entry name" value="Fer4_8"/>
    <property type="match status" value="1"/>
</dbReference>
<organism evidence="9 10">
    <name type="scientific">Amycolatopsis xylanica</name>
    <dbReference type="NCBI Taxonomy" id="589385"/>
    <lineage>
        <taxon>Bacteria</taxon>
        <taxon>Bacillati</taxon>
        <taxon>Actinomycetota</taxon>
        <taxon>Actinomycetes</taxon>
        <taxon>Pseudonocardiales</taxon>
        <taxon>Pseudonocardiaceae</taxon>
        <taxon>Amycolatopsis</taxon>
    </lineage>
</organism>
<evidence type="ECO:0000259" key="8">
    <source>
        <dbReference type="PROSITE" id="PS51387"/>
    </source>
</evidence>
<dbReference type="InterPro" id="IPR036318">
    <property type="entry name" value="FAD-bd_PCMH-like_sf"/>
</dbReference>
<keyword evidence="6" id="KW-0408">Iron</keyword>
<keyword evidence="4" id="KW-0274">FAD</keyword>
<dbReference type="GO" id="GO:0004458">
    <property type="term" value="F:D-lactate dehydrogenase (cytochrome) activity"/>
    <property type="evidence" value="ECO:0007669"/>
    <property type="project" value="TreeGrafter"/>
</dbReference>
<dbReference type="Pfam" id="PF02754">
    <property type="entry name" value="CCG"/>
    <property type="match status" value="1"/>
</dbReference>
<dbReference type="PROSITE" id="PS51387">
    <property type="entry name" value="FAD_PCMH"/>
    <property type="match status" value="1"/>
</dbReference>
<evidence type="ECO:0000256" key="4">
    <source>
        <dbReference type="ARBA" id="ARBA00022827"/>
    </source>
</evidence>
<dbReference type="GO" id="GO:0051536">
    <property type="term" value="F:iron-sulfur cluster binding"/>
    <property type="evidence" value="ECO:0007669"/>
    <property type="project" value="UniProtKB-KW"/>
</dbReference>
<evidence type="ECO:0000256" key="6">
    <source>
        <dbReference type="ARBA" id="ARBA00023004"/>
    </source>
</evidence>
<proteinExistence type="predicted"/>
<dbReference type="Pfam" id="PF02913">
    <property type="entry name" value="FAD-oxidase_C"/>
    <property type="match status" value="1"/>
</dbReference>
<evidence type="ECO:0000256" key="3">
    <source>
        <dbReference type="ARBA" id="ARBA00022723"/>
    </source>
</evidence>
<keyword evidence="7" id="KW-0411">Iron-sulfur</keyword>
<dbReference type="STRING" id="589385.SAMN05421504_107127"/>
<keyword evidence="2" id="KW-0285">Flavoprotein</keyword>
<dbReference type="GO" id="GO:0008720">
    <property type="term" value="F:D-lactate dehydrogenase (NAD+) activity"/>
    <property type="evidence" value="ECO:0007669"/>
    <property type="project" value="TreeGrafter"/>
</dbReference>
<dbReference type="EMBL" id="FNON01000007">
    <property type="protein sequence ID" value="SDY83706.1"/>
    <property type="molecule type" value="Genomic_DNA"/>
</dbReference>
<dbReference type="InterPro" id="IPR016167">
    <property type="entry name" value="FAD-bd_PCMH_sub1"/>
</dbReference>
<evidence type="ECO:0000313" key="10">
    <source>
        <dbReference type="Proteomes" id="UP000199515"/>
    </source>
</evidence>
<keyword evidence="5" id="KW-0560">Oxidoreductase</keyword>
<accession>A0A1H3N4D7</accession>
<evidence type="ECO:0000256" key="5">
    <source>
        <dbReference type="ARBA" id="ARBA00023002"/>
    </source>
</evidence>
<dbReference type="AlphaFoldDB" id="A0A1H3N4D7"/>
<dbReference type="InterPro" id="IPR016166">
    <property type="entry name" value="FAD-bd_PCMH"/>
</dbReference>
<dbReference type="Gene3D" id="3.30.43.10">
    <property type="entry name" value="Uridine Diphospho-n-acetylenolpyruvylglucosamine Reductase, domain 2"/>
    <property type="match status" value="1"/>
</dbReference>
<dbReference type="Pfam" id="PF01565">
    <property type="entry name" value="FAD_binding_4"/>
    <property type="match status" value="1"/>
</dbReference>
<dbReference type="InterPro" id="IPR004113">
    <property type="entry name" value="FAD-bd_oxidored_4_C"/>
</dbReference>
<dbReference type="GO" id="GO:0046872">
    <property type="term" value="F:metal ion binding"/>
    <property type="evidence" value="ECO:0007669"/>
    <property type="project" value="UniProtKB-KW"/>
</dbReference>
<dbReference type="Gene3D" id="3.30.465.10">
    <property type="match status" value="1"/>
</dbReference>
<dbReference type="SUPFAM" id="SSF46548">
    <property type="entry name" value="alpha-helical ferredoxin"/>
    <property type="match status" value="1"/>
</dbReference>
<dbReference type="PANTHER" id="PTHR11748:SF119">
    <property type="entry name" value="D-2-HYDROXYGLUTARATE DEHYDROGENASE"/>
    <property type="match status" value="1"/>
</dbReference>
<dbReference type="InterPro" id="IPR016169">
    <property type="entry name" value="FAD-bd_PCMH_sub2"/>
</dbReference>
<dbReference type="InterPro" id="IPR016171">
    <property type="entry name" value="Vanillyl_alc_oxidase_C-sub2"/>
</dbReference>
<evidence type="ECO:0000256" key="7">
    <source>
        <dbReference type="ARBA" id="ARBA00023014"/>
    </source>
</evidence>